<dbReference type="Gene3D" id="1.10.10.10">
    <property type="entry name" value="Winged helix-like DNA-binding domain superfamily/Winged helix DNA-binding domain"/>
    <property type="match status" value="1"/>
</dbReference>
<dbReference type="Proteomes" id="UP000515909">
    <property type="component" value="Chromosome"/>
</dbReference>
<dbReference type="AlphaFoldDB" id="A0A7G8T6R3"/>
<dbReference type="Pfam" id="PF08281">
    <property type="entry name" value="Sigma70_r4_2"/>
    <property type="match status" value="1"/>
</dbReference>
<organism evidence="8 9">
    <name type="scientific">Caproicibacter fermentans</name>
    <dbReference type="NCBI Taxonomy" id="2576756"/>
    <lineage>
        <taxon>Bacteria</taxon>
        <taxon>Bacillati</taxon>
        <taxon>Bacillota</taxon>
        <taxon>Clostridia</taxon>
        <taxon>Eubacteriales</taxon>
        <taxon>Acutalibacteraceae</taxon>
        <taxon>Caproicibacter</taxon>
    </lineage>
</organism>
<evidence type="ECO:0000259" key="7">
    <source>
        <dbReference type="Pfam" id="PF08281"/>
    </source>
</evidence>
<dbReference type="NCBIfam" id="TIGR02937">
    <property type="entry name" value="sigma70-ECF"/>
    <property type="match status" value="1"/>
</dbReference>
<dbReference type="PANTHER" id="PTHR43133">
    <property type="entry name" value="RNA POLYMERASE ECF-TYPE SIGMA FACTO"/>
    <property type="match status" value="1"/>
</dbReference>
<feature type="domain" description="RNA polymerase sigma factor 70 region 4 type 2" evidence="7">
    <location>
        <begin position="100"/>
        <end position="150"/>
    </location>
</feature>
<dbReference type="Gene3D" id="1.10.1740.10">
    <property type="match status" value="1"/>
</dbReference>
<dbReference type="GO" id="GO:0003677">
    <property type="term" value="F:DNA binding"/>
    <property type="evidence" value="ECO:0007669"/>
    <property type="project" value="InterPro"/>
</dbReference>
<evidence type="ECO:0000256" key="3">
    <source>
        <dbReference type="ARBA" id="ARBA00023082"/>
    </source>
</evidence>
<dbReference type="InterPro" id="IPR013324">
    <property type="entry name" value="RNA_pol_sigma_r3/r4-like"/>
</dbReference>
<accession>A0A7G8T6R3</accession>
<dbReference type="SUPFAM" id="SSF88659">
    <property type="entry name" value="Sigma3 and sigma4 domains of RNA polymerase sigma factors"/>
    <property type="match status" value="1"/>
</dbReference>
<evidence type="ECO:0000259" key="6">
    <source>
        <dbReference type="Pfam" id="PF04542"/>
    </source>
</evidence>
<evidence type="ECO:0000313" key="8">
    <source>
        <dbReference type="EMBL" id="QNK39304.1"/>
    </source>
</evidence>
<dbReference type="GO" id="GO:0016987">
    <property type="term" value="F:sigma factor activity"/>
    <property type="evidence" value="ECO:0007669"/>
    <property type="project" value="UniProtKB-KW"/>
</dbReference>
<sequence>MGFTMEPEAALEQYGTMVYRLALARTRNPADAEDVFQEVFLRLVRFAPRCRDEEHLKAWLLHATVNCTRSLWKKILRRREEPFPPDGELPDREKDESSDVYRCVMRLPVQSRTVIHLFYYEDLPIDGIARALKISYSAAAKRLSRARELLKRDLEKGEEYEEFSERIQKGSRSPAHSK</sequence>
<feature type="compositionally biased region" description="Basic and acidic residues" evidence="5">
    <location>
        <begin position="156"/>
        <end position="168"/>
    </location>
</feature>
<dbReference type="GO" id="GO:0006352">
    <property type="term" value="P:DNA-templated transcription initiation"/>
    <property type="evidence" value="ECO:0007669"/>
    <property type="project" value="InterPro"/>
</dbReference>
<evidence type="ECO:0000256" key="4">
    <source>
        <dbReference type="ARBA" id="ARBA00023163"/>
    </source>
</evidence>
<dbReference type="EMBL" id="CP060286">
    <property type="protein sequence ID" value="QNK39304.1"/>
    <property type="molecule type" value="Genomic_DNA"/>
</dbReference>
<keyword evidence="4" id="KW-0804">Transcription</keyword>
<protein>
    <submittedName>
        <fullName evidence="8">RNA polymerase sigma factor</fullName>
    </submittedName>
</protein>
<dbReference type="PANTHER" id="PTHR43133:SF51">
    <property type="entry name" value="RNA POLYMERASE SIGMA FACTOR"/>
    <property type="match status" value="1"/>
</dbReference>
<dbReference type="InterPro" id="IPR036388">
    <property type="entry name" value="WH-like_DNA-bd_sf"/>
</dbReference>
<gene>
    <name evidence="8" type="ORF">HCR03_11080</name>
</gene>
<proteinExistence type="inferred from homology"/>
<keyword evidence="3" id="KW-0731">Sigma factor</keyword>
<reference evidence="8 9" key="1">
    <citation type="submission" date="2020-08" db="EMBL/GenBank/DDBJ databases">
        <title>The isolate Caproiciproducens sp. 7D4C2 produces n-caproate at mildly acidic conditions from hexoses: genome and rBOX comparison with related strains and chain-elongating bacteria.</title>
        <authorList>
            <person name="Esquivel-Elizondo S."/>
            <person name="Bagci C."/>
            <person name="Temovska M."/>
            <person name="Jeon B.S."/>
            <person name="Bessarab I."/>
            <person name="Williams R.B.H."/>
            <person name="Huson D.H."/>
            <person name="Angenent L.T."/>
        </authorList>
    </citation>
    <scope>NUCLEOTIDE SEQUENCE [LARGE SCALE GENOMIC DNA]</scope>
    <source>
        <strain evidence="8 9">7D4C2</strain>
    </source>
</reference>
<comment type="similarity">
    <text evidence="1">Belongs to the sigma-70 factor family. ECF subfamily.</text>
</comment>
<feature type="domain" description="RNA polymerase sigma-70 region 2" evidence="6">
    <location>
        <begin position="12"/>
        <end position="74"/>
    </location>
</feature>
<feature type="region of interest" description="Disordered" evidence="5">
    <location>
        <begin position="156"/>
        <end position="178"/>
    </location>
</feature>
<dbReference type="InterPro" id="IPR013249">
    <property type="entry name" value="RNA_pol_sigma70_r4_t2"/>
</dbReference>
<name>A0A7G8T6R3_9FIRM</name>
<evidence type="ECO:0000256" key="1">
    <source>
        <dbReference type="ARBA" id="ARBA00010641"/>
    </source>
</evidence>
<dbReference type="RefSeq" id="WP_187034245.1">
    <property type="nucleotide sequence ID" value="NZ_CP060286.1"/>
</dbReference>
<dbReference type="InterPro" id="IPR007627">
    <property type="entry name" value="RNA_pol_sigma70_r2"/>
</dbReference>
<keyword evidence="2" id="KW-0805">Transcription regulation</keyword>
<evidence type="ECO:0000313" key="9">
    <source>
        <dbReference type="Proteomes" id="UP000515909"/>
    </source>
</evidence>
<dbReference type="InterPro" id="IPR039425">
    <property type="entry name" value="RNA_pol_sigma-70-like"/>
</dbReference>
<evidence type="ECO:0000256" key="5">
    <source>
        <dbReference type="SAM" id="MobiDB-lite"/>
    </source>
</evidence>
<dbReference type="SUPFAM" id="SSF88946">
    <property type="entry name" value="Sigma2 domain of RNA polymerase sigma factors"/>
    <property type="match status" value="1"/>
</dbReference>
<dbReference type="KEGG" id="cfem:HCR03_11080"/>
<evidence type="ECO:0000256" key="2">
    <source>
        <dbReference type="ARBA" id="ARBA00023015"/>
    </source>
</evidence>
<dbReference type="Pfam" id="PF04542">
    <property type="entry name" value="Sigma70_r2"/>
    <property type="match status" value="1"/>
</dbReference>
<dbReference type="InterPro" id="IPR014284">
    <property type="entry name" value="RNA_pol_sigma-70_dom"/>
</dbReference>
<dbReference type="InterPro" id="IPR013325">
    <property type="entry name" value="RNA_pol_sigma_r2"/>
</dbReference>